<dbReference type="Gene3D" id="3.30.559.10">
    <property type="entry name" value="Chloramphenicol acetyltransferase-like domain"/>
    <property type="match status" value="1"/>
</dbReference>
<dbReference type="HOGENOM" id="CLU_526946_0_0_1"/>
<keyword evidence="2" id="KW-1185">Reference proteome</keyword>
<organism evidence="1 2">
    <name type="scientific">Jaapia argillacea MUCL 33604</name>
    <dbReference type="NCBI Taxonomy" id="933084"/>
    <lineage>
        <taxon>Eukaryota</taxon>
        <taxon>Fungi</taxon>
        <taxon>Dikarya</taxon>
        <taxon>Basidiomycota</taxon>
        <taxon>Agaricomycotina</taxon>
        <taxon>Agaricomycetes</taxon>
        <taxon>Agaricomycetidae</taxon>
        <taxon>Jaapiales</taxon>
        <taxon>Jaapiaceae</taxon>
        <taxon>Jaapia</taxon>
    </lineage>
</organism>
<dbReference type="SUPFAM" id="SSF52777">
    <property type="entry name" value="CoA-dependent acyltransferases"/>
    <property type="match status" value="1"/>
</dbReference>
<evidence type="ECO:0000313" key="2">
    <source>
        <dbReference type="Proteomes" id="UP000027265"/>
    </source>
</evidence>
<evidence type="ECO:0008006" key="3">
    <source>
        <dbReference type="Google" id="ProtNLM"/>
    </source>
</evidence>
<proteinExistence type="predicted"/>
<dbReference type="EMBL" id="KL197713">
    <property type="protein sequence ID" value="KDQ60978.1"/>
    <property type="molecule type" value="Genomic_DNA"/>
</dbReference>
<dbReference type="InterPro" id="IPR023213">
    <property type="entry name" value="CAT-like_dom_sf"/>
</dbReference>
<gene>
    <name evidence="1" type="ORF">JAAARDRAFT_569112</name>
</gene>
<dbReference type="STRING" id="933084.A0A067Q1Q2"/>
<protein>
    <recommendedName>
        <fullName evidence="3">Condensation domain-containing protein</fullName>
    </recommendedName>
</protein>
<reference evidence="2" key="1">
    <citation type="journal article" date="2014" name="Proc. Natl. Acad. Sci. U.S.A.">
        <title>Extensive sampling of basidiomycete genomes demonstrates inadequacy of the white-rot/brown-rot paradigm for wood decay fungi.</title>
        <authorList>
            <person name="Riley R."/>
            <person name="Salamov A.A."/>
            <person name="Brown D.W."/>
            <person name="Nagy L.G."/>
            <person name="Floudas D."/>
            <person name="Held B.W."/>
            <person name="Levasseur A."/>
            <person name="Lombard V."/>
            <person name="Morin E."/>
            <person name="Otillar R."/>
            <person name="Lindquist E.A."/>
            <person name="Sun H."/>
            <person name="LaButti K.M."/>
            <person name="Schmutz J."/>
            <person name="Jabbour D."/>
            <person name="Luo H."/>
            <person name="Baker S.E."/>
            <person name="Pisabarro A.G."/>
            <person name="Walton J.D."/>
            <person name="Blanchette R.A."/>
            <person name="Henrissat B."/>
            <person name="Martin F."/>
            <person name="Cullen D."/>
            <person name="Hibbett D.S."/>
            <person name="Grigoriev I.V."/>
        </authorList>
    </citation>
    <scope>NUCLEOTIDE SEQUENCE [LARGE SCALE GENOMIC DNA]</scope>
    <source>
        <strain evidence="2">MUCL 33604</strain>
    </source>
</reference>
<sequence length="575" mass="64843">MGAWQKQPSPHGDFLYQRPLSTEELTFYWDARFNGAADIGSHVMVRSDLARGGLFQEQNVVNTWRALLLWFPLLGSRLDIREGQVYFVVSERRLREPNPEQVSFVSVSSAQEAESFAANLTNGPRPISFSLPSRLYIISRLDAQDLHHIIFYTIHLVADGMSTMNFMRAFLDTLCSPSPTRIPNLEERLALVVPSEDLYPSATMTEPRQRWRRAIGGVLTDLRRSKLKGGHTIPGKFTTSTPYTPARSRSVTVALPRDTSFVIMENCRRRGVTFGHAFLVATQVALSRLLHRRYFRGDMSKAEWEYRKRQPTHLRCPMSLRPHLNKQWQDKGGSNGISLTSNALDVSLPFIPSCDAIEASHLVDGAPPFHSLLSSARFFWRCNLIKEQTSRILRHPLHLESAARIFPLRIDACRASALSWEETQNSGRRLPGDDVLCPLANPVDTVVMAHGGSSIGNLDAVLPRTYPLPASHPLAFPYRESSGWDGSRVAHDTTPHEKVSRPQTEAMINVLSPSIIVHCRPSELYPGAFCYGEQLHFVMFWDAKVFDEVTIAEWLEEIKAATLWYLGADTRVAKL</sequence>
<dbReference type="Proteomes" id="UP000027265">
    <property type="component" value="Unassembled WGS sequence"/>
</dbReference>
<dbReference type="OrthoDB" id="3264185at2759"/>
<name>A0A067Q1Q2_9AGAM</name>
<evidence type="ECO:0000313" key="1">
    <source>
        <dbReference type="EMBL" id="KDQ60978.1"/>
    </source>
</evidence>
<accession>A0A067Q1Q2</accession>
<dbReference type="AlphaFoldDB" id="A0A067Q1Q2"/>
<dbReference type="InParanoid" id="A0A067Q1Q2"/>